<dbReference type="PANTHER" id="PTHR33048">
    <property type="entry name" value="PTH11-LIKE INTEGRAL MEMBRANE PROTEIN (AFU_ORTHOLOGUE AFUA_5G11245)"/>
    <property type="match status" value="1"/>
</dbReference>
<evidence type="ECO:0000313" key="9">
    <source>
        <dbReference type="Proteomes" id="UP001215712"/>
    </source>
</evidence>
<feature type="domain" description="Rhodopsin" evidence="7">
    <location>
        <begin position="31"/>
        <end position="274"/>
    </location>
</feature>
<gene>
    <name evidence="8" type="ORF">N7493_000879</name>
</gene>
<feature type="transmembrane region" description="Helical" evidence="6">
    <location>
        <begin position="88"/>
        <end position="114"/>
    </location>
</feature>
<dbReference type="EMBL" id="JAQJAN010000001">
    <property type="protein sequence ID" value="KAJ5741007.1"/>
    <property type="molecule type" value="Genomic_DNA"/>
</dbReference>
<feature type="transmembrane region" description="Helical" evidence="6">
    <location>
        <begin position="213"/>
        <end position="237"/>
    </location>
</feature>
<dbReference type="AlphaFoldDB" id="A0AAD6HXI2"/>
<sequence length="438" mass="48457">MAPSMPLVGRSLAIFTVSIVMMAVCFITVLLRVFVRMYIVRAFGWDDTLMVVALALFVALGTCCMIGSKDGIGHTEADFKSLELYKKALLWWWLGQMLYLWASAVAKVSIALALLRLAVKKIHRMILYAIIGLAITIGLMFWFVLLLDCHPISYFWGRVNPLTASGTCLSVNILLDIAYLYSSLTIICDFTLGIFPIVLVWNLQMNQRTKVAVGSILSLGAIASVAVVIRLPFLHYYADSDFLYSTYQIAIWSIIETGLGITAGSLITLRPLFRWLLDGSISYGRNARKQGRKTVSYPLYSFKSDRLKESDDPSNWRPDIDVSSGKFVINTVSSPQSPNFADANGSQEALNPDLRPVSSSRHRSGVTVEKTFVQAFISIILAHTTTGCGEQGFPSAQPYLSHTPVYLDLSSLATRGGTTTNTHRPSTFKAMYTVHITT</sequence>
<evidence type="ECO:0000256" key="5">
    <source>
        <dbReference type="ARBA" id="ARBA00038359"/>
    </source>
</evidence>
<dbReference type="GO" id="GO:0016020">
    <property type="term" value="C:membrane"/>
    <property type="evidence" value="ECO:0007669"/>
    <property type="project" value="UniProtKB-SubCell"/>
</dbReference>
<evidence type="ECO:0000256" key="4">
    <source>
        <dbReference type="ARBA" id="ARBA00023136"/>
    </source>
</evidence>
<protein>
    <recommendedName>
        <fullName evidence="7">Rhodopsin domain-containing protein</fullName>
    </recommendedName>
</protein>
<evidence type="ECO:0000256" key="1">
    <source>
        <dbReference type="ARBA" id="ARBA00004141"/>
    </source>
</evidence>
<evidence type="ECO:0000259" key="7">
    <source>
        <dbReference type="Pfam" id="PF20684"/>
    </source>
</evidence>
<dbReference type="PANTHER" id="PTHR33048:SF140">
    <property type="entry name" value="ATPASE, PUTATIVE (EUROFUNG)-RELATED"/>
    <property type="match status" value="1"/>
</dbReference>
<feature type="transmembrane region" description="Helical" evidence="6">
    <location>
        <begin position="249"/>
        <end position="269"/>
    </location>
</feature>
<reference evidence="8" key="1">
    <citation type="journal article" date="2023" name="IMA Fungus">
        <title>Comparative genomic study of the Penicillium genus elucidates a diverse pangenome and 15 lateral gene transfer events.</title>
        <authorList>
            <person name="Petersen C."/>
            <person name="Sorensen T."/>
            <person name="Nielsen M.R."/>
            <person name="Sondergaard T.E."/>
            <person name="Sorensen J.L."/>
            <person name="Fitzpatrick D.A."/>
            <person name="Frisvad J.C."/>
            <person name="Nielsen K.L."/>
        </authorList>
    </citation>
    <scope>NUCLEOTIDE SEQUENCE</scope>
    <source>
        <strain evidence="8">IBT 17514</strain>
    </source>
</reference>
<comment type="caution">
    <text evidence="8">The sequence shown here is derived from an EMBL/GenBank/DDBJ whole genome shotgun (WGS) entry which is preliminary data.</text>
</comment>
<organism evidence="8 9">
    <name type="scientific">Penicillium malachiteum</name>
    <dbReference type="NCBI Taxonomy" id="1324776"/>
    <lineage>
        <taxon>Eukaryota</taxon>
        <taxon>Fungi</taxon>
        <taxon>Dikarya</taxon>
        <taxon>Ascomycota</taxon>
        <taxon>Pezizomycotina</taxon>
        <taxon>Eurotiomycetes</taxon>
        <taxon>Eurotiomycetidae</taxon>
        <taxon>Eurotiales</taxon>
        <taxon>Aspergillaceae</taxon>
        <taxon>Penicillium</taxon>
    </lineage>
</organism>
<evidence type="ECO:0000256" key="2">
    <source>
        <dbReference type="ARBA" id="ARBA00022692"/>
    </source>
</evidence>
<feature type="transmembrane region" description="Helical" evidence="6">
    <location>
        <begin position="47"/>
        <end position="68"/>
    </location>
</feature>
<evidence type="ECO:0000256" key="6">
    <source>
        <dbReference type="SAM" id="Phobius"/>
    </source>
</evidence>
<dbReference type="Proteomes" id="UP001215712">
    <property type="component" value="Unassembled WGS sequence"/>
</dbReference>
<comment type="similarity">
    <text evidence="5">Belongs to the SAT4 family.</text>
</comment>
<feature type="transmembrane region" description="Helical" evidence="6">
    <location>
        <begin position="126"/>
        <end position="147"/>
    </location>
</feature>
<evidence type="ECO:0000313" key="8">
    <source>
        <dbReference type="EMBL" id="KAJ5741007.1"/>
    </source>
</evidence>
<dbReference type="Pfam" id="PF20684">
    <property type="entry name" value="Fung_rhodopsin"/>
    <property type="match status" value="1"/>
</dbReference>
<proteinExistence type="inferred from homology"/>
<keyword evidence="9" id="KW-1185">Reference proteome</keyword>
<feature type="transmembrane region" description="Helical" evidence="6">
    <location>
        <begin position="12"/>
        <end position="35"/>
    </location>
</feature>
<reference evidence="8" key="2">
    <citation type="submission" date="2023-01" db="EMBL/GenBank/DDBJ databases">
        <authorList>
            <person name="Petersen C."/>
        </authorList>
    </citation>
    <scope>NUCLEOTIDE SEQUENCE</scope>
    <source>
        <strain evidence="8">IBT 17514</strain>
    </source>
</reference>
<feature type="transmembrane region" description="Helical" evidence="6">
    <location>
        <begin position="179"/>
        <end position="201"/>
    </location>
</feature>
<dbReference type="InterPro" id="IPR052337">
    <property type="entry name" value="SAT4-like"/>
</dbReference>
<keyword evidence="2 6" id="KW-0812">Transmembrane</keyword>
<name>A0AAD6HXI2_9EURO</name>
<keyword evidence="3 6" id="KW-1133">Transmembrane helix</keyword>
<dbReference type="InterPro" id="IPR049326">
    <property type="entry name" value="Rhodopsin_dom_fungi"/>
</dbReference>
<evidence type="ECO:0000256" key="3">
    <source>
        <dbReference type="ARBA" id="ARBA00022989"/>
    </source>
</evidence>
<comment type="subcellular location">
    <subcellularLocation>
        <location evidence="1">Membrane</location>
        <topology evidence="1">Multi-pass membrane protein</topology>
    </subcellularLocation>
</comment>
<accession>A0AAD6HXI2</accession>
<keyword evidence="4 6" id="KW-0472">Membrane</keyword>